<dbReference type="AlphaFoldDB" id="A0A1E5NZD8"/>
<keyword evidence="2" id="KW-1185">Reference proteome</keyword>
<name>A0A1E5NZD8_9ACTN</name>
<dbReference type="Proteomes" id="UP000095759">
    <property type="component" value="Unassembled WGS sequence"/>
</dbReference>
<gene>
    <name evidence="1" type="ORF">AS594_39965</name>
</gene>
<accession>A0A1E5NZD8</accession>
<reference evidence="1 2" key="1">
    <citation type="submission" date="2016-08" db="EMBL/GenBank/DDBJ databases">
        <title>Complete genome sequence of Streptomyces agglomeratus strain 6-3-2, a novel anti-MRSA actinomycete isolated from Wuli of Tebit, China.</title>
        <authorList>
            <person name="Chen X."/>
        </authorList>
    </citation>
    <scope>NUCLEOTIDE SEQUENCE [LARGE SCALE GENOMIC DNA]</scope>
    <source>
        <strain evidence="1 2">6-3-2</strain>
    </source>
</reference>
<evidence type="ECO:0000313" key="2">
    <source>
        <dbReference type="Proteomes" id="UP000095759"/>
    </source>
</evidence>
<evidence type="ECO:0000313" key="1">
    <source>
        <dbReference type="EMBL" id="OEJ21682.1"/>
    </source>
</evidence>
<organism evidence="1 2">
    <name type="scientific">Streptomyces agglomeratus</name>
    <dbReference type="NCBI Taxonomy" id="285458"/>
    <lineage>
        <taxon>Bacteria</taxon>
        <taxon>Bacillati</taxon>
        <taxon>Actinomycetota</taxon>
        <taxon>Actinomycetes</taxon>
        <taxon>Kitasatosporales</taxon>
        <taxon>Streptomycetaceae</taxon>
        <taxon>Streptomyces</taxon>
    </lineage>
</organism>
<dbReference type="EMBL" id="MEHJ01000002">
    <property type="protein sequence ID" value="OEJ21682.1"/>
    <property type="molecule type" value="Genomic_DNA"/>
</dbReference>
<comment type="caution">
    <text evidence="1">The sequence shown here is derived from an EMBL/GenBank/DDBJ whole genome shotgun (WGS) entry which is preliminary data.</text>
</comment>
<proteinExistence type="predicted"/>
<sequence length="108" mass="12113">MQPESAQSDGVTTLSQPLRQIAETTFGNVLPADVDDLVESEIFTSPVADQHLRIRQRRQSTQYGEVTRVPDVVRRHRCSHHLTQLLALSSGSDQHDRNLATPAAQWEI</sequence>
<protein>
    <submittedName>
        <fullName evidence="1">Uncharacterized protein</fullName>
    </submittedName>
</protein>